<comment type="caution">
    <text evidence="4">The sequence shown here is derived from an EMBL/GenBank/DDBJ whole genome shotgun (WGS) entry which is preliminary data.</text>
</comment>
<dbReference type="RefSeq" id="WP_021259640.1">
    <property type="nucleotide sequence ID" value="NZ_ATMT01000044.1"/>
</dbReference>
<dbReference type="EMBL" id="ATMT01000044">
    <property type="protein sequence ID" value="EPY07356.1"/>
    <property type="molecule type" value="Genomic_DNA"/>
</dbReference>
<dbReference type="InterPro" id="IPR016181">
    <property type="entry name" value="Acyl_CoA_acyltransferase"/>
</dbReference>
<reference evidence="4 5" key="1">
    <citation type="submission" date="2013-05" db="EMBL/GenBank/DDBJ databases">
        <authorList>
            <person name="Strain E.A."/>
            <person name="Brown E."/>
            <person name="Allard M.W."/>
            <person name="Luo Y.L."/>
        </authorList>
    </citation>
    <scope>NUCLEOTIDE SEQUENCE [LARGE SCALE GENOMIC DNA]</scope>
    <source>
        <strain evidence="4 5">TS-15</strain>
    </source>
</reference>
<dbReference type="PANTHER" id="PTHR43800:SF1">
    <property type="entry name" value="PEPTIDYL-LYSINE N-ACETYLTRANSFERASE YJAB"/>
    <property type="match status" value="1"/>
</dbReference>
<evidence type="ECO:0000313" key="5">
    <source>
        <dbReference type="Proteomes" id="UP000015344"/>
    </source>
</evidence>
<dbReference type="PATRIC" id="fig|1117108.3.peg.2324"/>
<organism evidence="4 5">
    <name type="scientific">Paenibacillus alvei TS-15</name>
    <dbReference type="NCBI Taxonomy" id="1117108"/>
    <lineage>
        <taxon>Bacteria</taxon>
        <taxon>Bacillati</taxon>
        <taxon>Bacillota</taxon>
        <taxon>Bacilli</taxon>
        <taxon>Bacillales</taxon>
        <taxon>Paenibacillaceae</taxon>
        <taxon>Paenibacillus</taxon>
    </lineage>
</organism>
<protein>
    <submittedName>
        <fullName evidence="4">GCN5-like N-acetyltransferase</fullName>
    </submittedName>
</protein>
<evidence type="ECO:0000259" key="3">
    <source>
        <dbReference type="PROSITE" id="PS51186"/>
    </source>
</evidence>
<evidence type="ECO:0000256" key="1">
    <source>
        <dbReference type="ARBA" id="ARBA00022679"/>
    </source>
</evidence>
<dbReference type="AlphaFoldDB" id="S9TYQ0"/>
<gene>
    <name evidence="4" type="ORF">PAALTS15_11189</name>
</gene>
<dbReference type="Proteomes" id="UP000015344">
    <property type="component" value="Unassembled WGS sequence"/>
</dbReference>
<evidence type="ECO:0000313" key="4">
    <source>
        <dbReference type="EMBL" id="EPY07356.1"/>
    </source>
</evidence>
<dbReference type="CDD" id="cd04301">
    <property type="entry name" value="NAT_SF"/>
    <property type="match status" value="1"/>
</dbReference>
<dbReference type="PANTHER" id="PTHR43800">
    <property type="entry name" value="PEPTIDYL-LYSINE N-ACETYLTRANSFERASE YJAB"/>
    <property type="match status" value="1"/>
</dbReference>
<dbReference type="eggNOG" id="COG0456">
    <property type="taxonomic scope" value="Bacteria"/>
</dbReference>
<dbReference type="PROSITE" id="PS51186">
    <property type="entry name" value="GNAT"/>
    <property type="match status" value="1"/>
</dbReference>
<keyword evidence="1 4" id="KW-0808">Transferase</keyword>
<dbReference type="Pfam" id="PF00583">
    <property type="entry name" value="Acetyltransf_1"/>
    <property type="match status" value="1"/>
</dbReference>
<proteinExistence type="predicted"/>
<feature type="domain" description="N-acetyltransferase" evidence="3">
    <location>
        <begin position="159"/>
        <end position="295"/>
    </location>
</feature>
<dbReference type="Gene3D" id="3.40.630.30">
    <property type="match status" value="1"/>
</dbReference>
<dbReference type="InterPro" id="IPR000182">
    <property type="entry name" value="GNAT_dom"/>
</dbReference>
<sequence length="295" mass="33948">MSIIIHTISYERVKELAAFIARLNREKQHHVGFCGDQEDEITATLSEEFSDLELHTSFVVAYEHERIFGALGFDIDLERGVAEVWGPFIDEDSKWDEIAHQLWEAGMKQLGGKVPIFYCFYNEENKRALQFATDVQAEFLHKHLVLKCSRSAFSYAPAHTLREITPEYVNAFITLHDATFPNTYYSGEEIISRLQDDHRIFVAVDHQQRLLGYVYVEADCDTQEGNIEFIAVSPQAQGQGLGTSLMQEALRFLLIEKAIDEISLCVQEENEKAISLYKKAGFQQKHRLLFYKISR</sequence>
<dbReference type="SUPFAM" id="SSF55729">
    <property type="entry name" value="Acyl-CoA N-acyltransferases (Nat)"/>
    <property type="match status" value="1"/>
</dbReference>
<keyword evidence="2" id="KW-0012">Acyltransferase</keyword>
<dbReference type="GO" id="GO:0016747">
    <property type="term" value="F:acyltransferase activity, transferring groups other than amino-acyl groups"/>
    <property type="evidence" value="ECO:0007669"/>
    <property type="project" value="InterPro"/>
</dbReference>
<evidence type="ECO:0000256" key="2">
    <source>
        <dbReference type="ARBA" id="ARBA00023315"/>
    </source>
</evidence>
<name>S9TYQ0_PAEAL</name>
<accession>S9TYQ0</accession>